<keyword evidence="9" id="KW-1185">Reference proteome</keyword>
<evidence type="ECO:0000256" key="2">
    <source>
        <dbReference type="ARBA" id="ARBA00022723"/>
    </source>
</evidence>
<evidence type="ECO:0000256" key="4">
    <source>
        <dbReference type="ARBA" id="ARBA00022837"/>
    </source>
</evidence>
<dbReference type="Pfam" id="PF06079">
    <property type="entry name" value="Apyrase"/>
    <property type="match status" value="1"/>
</dbReference>
<keyword evidence="7" id="KW-1133">Transmembrane helix</keyword>
<name>A0A9X6RNX0_HYPEX</name>
<dbReference type="InterPro" id="IPR009283">
    <property type="entry name" value="Apyrase"/>
</dbReference>
<protein>
    <submittedName>
        <fullName evidence="8">Soluble calcium-activated nucleotidase 1</fullName>
    </submittedName>
</protein>
<dbReference type="GO" id="GO:0045134">
    <property type="term" value="F:UDP phosphatase activity"/>
    <property type="evidence" value="ECO:0007669"/>
    <property type="project" value="TreeGrafter"/>
</dbReference>
<gene>
    <name evidence="8" type="ORF">BV898_19251</name>
</gene>
<keyword evidence="7" id="KW-0812">Transmembrane</keyword>
<evidence type="ECO:0000256" key="7">
    <source>
        <dbReference type="SAM" id="Phobius"/>
    </source>
</evidence>
<evidence type="ECO:0000256" key="3">
    <source>
        <dbReference type="ARBA" id="ARBA00022801"/>
    </source>
</evidence>
<dbReference type="GO" id="GO:0030166">
    <property type="term" value="P:proteoglycan biosynthetic process"/>
    <property type="evidence" value="ECO:0007669"/>
    <property type="project" value="TreeGrafter"/>
</dbReference>
<dbReference type="PANTHER" id="PTHR13023:SF3">
    <property type="entry name" value="SOLUBLE CALCIUM-ACTIVATED NUCLEOTIDASE 1"/>
    <property type="match status" value="1"/>
</dbReference>
<keyword evidence="7" id="KW-0472">Membrane</keyword>
<comment type="similarity">
    <text evidence="5">Belongs to the apyrase family.</text>
</comment>
<evidence type="ECO:0000256" key="6">
    <source>
        <dbReference type="PIRSR" id="PIRSR609283-1"/>
    </source>
</evidence>
<evidence type="ECO:0000313" key="8">
    <source>
        <dbReference type="EMBL" id="OWA54858.1"/>
    </source>
</evidence>
<organism evidence="8 9">
    <name type="scientific">Hypsibius exemplaris</name>
    <name type="common">Freshwater tardigrade</name>
    <dbReference type="NCBI Taxonomy" id="2072580"/>
    <lineage>
        <taxon>Eukaryota</taxon>
        <taxon>Metazoa</taxon>
        <taxon>Ecdysozoa</taxon>
        <taxon>Tardigrada</taxon>
        <taxon>Eutardigrada</taxon>
        <taxon>Parachela</taxon>
        <taxon>Hypsibioidea</taxon>
        <taxon>Hypsibiidae</taxon>
        <taxon>Hypsibius</taxon>
    </lineage>
</organism>
<proteinExistence type="inferred from homology"/>
<evidence type="ECO:0000313" key="9">
    <source>
        <dbReference type="Proteomes" id="UP000192578"/>
    </source>
</evidence>
<feature type="binding site" evidence="6">
    <location>
        <position position="164"/>
    </location>
    <ligand>
        <name>Ca(2+)</name>
        <dbReference type="ChEBI" id="CHEBI:29108"/>
    </ligand>
</feature>
<feature type="transmembrane region" description="Helical" evidence="7">
    <location>
        <begin position="32"/>
        <end position="51"/>
    </location>
</feature>
<keyword evidence="4 6" id="KW-0106">Calcium</keyword>
<dbReference type="SUPFAM" id="SSF101887">
    <property type="entry name" value="Apyrase"/>
    <property type="match status" value="1"/>
</dbReference>
<dbReference type="AlphaFoldDB" id="A0A9X6RNX0"/>
<feature type="binding site" evidence="6">
    <location>
        <position position="165"/>
    </location>
    <ligand>
        <name>Ca(2+)</name>
        <dbReference type="ChEBI" id="CHEBI:29108"/>
    </ligand>
</feature>
<keyword evidence="3" id="KW-0378">Hydrolase</keyword>
<accession>A0A9X6RNX0</accession>
<evidence type="ECO:0000256" key="5">
    <source>
        <dbReference type="ARBA" id="ARBA00025738"/>
    </source>
</evidence>
<dbReference type="Gene3D" id="2.120.10.100">
    <property type="entry name" value="Apyrase"/>
    <property type="match status" value="1"/>
</dbReference>
<comment type="cofactor">
    <cofactor evidence="1 6">
        <name>Ca(2+)</name>
        <dbReference type="ChEBI" id="CHEBI:29108"/>
    </cofactor>
</comment>
<dbReference type="GO" id="GO:0005509">
    <property type="term" value="F:calcium ion binding"/>
    <property type="evidence" value="ECO:0007669"/>
    <property type="project" value="InterPro"/>
</dbReference>
<dbReference type="OrthoDB" id="25028at2759"/>
<dbReference type="FunFam" id="2.120.10.100:FF:000001">
    <property type="entry name" value="Soluble calcium-activated nucleotidase 1"/>
    <property type="match status" value="1"/>
</dbReference>
<feature type="binding site" evidence="6">
    <location>
        <position position="393"/>
    </location>
    <ligand>
        <name>Ca(2+)</name>
        <dbReference type="ChEBI" id="CHEBI:29108"/>
    </ligand>
</feature>
<dbReference type="EMBL" id="MTYJ01000472">
    <property type="protein sequence ID" value="OWA54858.1"/>
    <property type="molecule type" value="Genomic_DNA"/>
</dbReference>
<feature type="binding site" evidence="6">
    <location>
        <position position="280"/>
    </location>
    <ligand>
        <name>Ca(2+)</name>
        <dbReference type="ChEBI" id="CHEBI:29108"/>
    </ligand>
</feature>
<dbReference type="Proteomes" id="UP000192578">
    <property type="component" value="Unassembled WGS sequence"/>
</dbReference>
<dbReference type="GO" id="GO:0004382">
    <property type="term" value="F:GDP phosphatase activity"/>
    <property type="evidence" value="ECO:0007669"/>
    <property type="project" value="TreeGrafter"/>
</dbReference>
<evidence type="ECO:0000256" key="1">
    <source>
        <dbReference type="ARBA" id="ARBA00001913"/>
    </source>
</evidence>
<reference evidence="9" key="1">
    <citation type="submission" date="2017-01" db="EMBL/GenBank/DDBJ databases">
        <title>Comparative genomics of anhydrobiosis in the tardigrade Hypsibius dujardini.</title>
        <authorList>
            <person name="Yoshida Y."/>
            <person name="Koutsovoulos G."/>
            <person name="Laetsch D."/>
            <person name="Stevens L."/>
            <person name="Kumar S."/>
            <person name="Horikawa D."/>
            <person name="Ishino K."/>
            <person name="Komine S."/>
            <person name="Tomita M."/>
            <person name="Blaxter M."/>
            <person name="Arakawa K."/>
        </authorList>
    </citation>
    <scope>NUCLEOTIDE SEQUENCE [LARGE SCALE GENOMIC DNA]</scope>
    <source>
        <strain evidence="9">Z151</strain>
    </source>
</reference>
<sequence>MYRNNSFLMDVAEKATVYRVGNSTIRLQGKTLFALVAAASCAVLFILYVLLPGNAGGGAFRVNPRFPHDMYFVPAEPYNTTYPLTKPVKVEGGWIKYRIGVIADMDLKSKSLEEEGHWISYMKTGFILYNPEFREVKVEWEPPPMGMTLIKSQWSYGNRGMELSELLVFNGRLYGVDDRTGVVYELDGSNAIPWVILADGNGRHTKGFKSEWATVKDEHLFVGGFGKEWTSPAGVLINDNPMWVKRISTDGRVQHWSWKKNFLAIREKLDIKEPGYVIHETGGWSELHRKWFFLPRRVSKERYDDKLDEHMGANHMLIANEDFSALEDVLVGDVTPTHGFSSFKFLPDSGDDIIVALKSEEDDGNVSTYILAFDIKGKILLPETLILKDYKFEGVEFI</sequence>
<feature type="binding site" evidence="6">
    <location>
        <position position="341"/>
    </location>
    <ligand>
        <name>Ca(2+)</name>
        <dbReference type="ChEBI" id="CHEBI:29108"/>
    </ligand>
</feature>
<keyword evidence="2 6" id="KW-0479">Metal-binding</keyword>
<feature type="binding site" evidence="6">
    <location>
        <position position="211"/>
    </location>
    <ligand>
        <name>Ca(2+)</name>
        <dbReference type="ChEBI" id="CHEBI:29108"/>
    </ligand>
</feature>
<dbReference type="InterPro" id="IPR036258">
    <property type="entry name" value="Apyrase_sf"/>
</dbReference>
<dbReference type="PANTHER" id="PTHR13023">
    <property type="entry name" value="APYRASE"/>
    <property type="match status" value="1"/>
</dbReference>
<comment type="caution">
    <text evidence="8">The sequence shown here is derived from an EMBL/GenBank/DDBJ whole genome shotgun (WGS) entry which is preliminary data.</text>
</comment>